<protein>
    <submittedName>
        <fullName evidence="2">XRE family transcriptional regulator</fullName>
    </submittedName>
</protein>
<evidence type="ECO:0000259" key="1">
    <source>
        <dbReference type="PROSITE" id="PS50943"/>
    </source>
</evidence>
<sequence length="141" mass="15227">MLTQRLNHLFETVPNPATGRPYTNAEASRTIEAAAESEGSTVSPSAISQLRQGTKTNPTATTLAAVARLFGVTPNYFFDVDEAESARADAALELLRTAEDSSVRNLAFRANGLSAESLEMIKMVIERARKLEGLEGRPDSE</sequence>
<dbReference type="InterPro" id="IPR001387">
    <property type="entry name" value="Cro/C1-type_HTH"/>
</dbReference>
<dbReference type="EMBL" id="QOIM01000042">
    <property type="protein sequence ID" value="RCG15140.1"/>
    <property type="molecule type" value="Genomic_DNA"/>
</dbReference>
<accession>A0A367ED22</accession>
<comment type="caution">
    <text evidence="2">The sequence shown here is derived from an EMBL/GenBank/DDBJ whole genome shotgun (WGS) entry which is preliminary data.</text>
</comment>
<proteinExistence type="predicted"/>
<reference evidence="2 3" key="1">
    <citation type="submission" date="2018-06" db="EMBL/GenBank/DDBJ databases">
        <title>Streptomyces reniochalinae sp. nov. and Streptomyces diacarnus sp. nov. from marine sponges.</title>
        <authorList>
            <person name="Li L."/>
        </authorList>
    </citation>
    <scope>NUCLEOTIDE SEQUENCE [LARGE SCALE GENOMIC DNA]</scope>
    <source>
        <strain evidence="2 3">LHW50302</strain>
    </source>
</reference>
<dbReference type="SUPFAM" id="SSF47413">
    <property type="entry name" value="lambda repressor-like DNA-binding domains"/>
    <property type="match status" value="1"/>
</dbReference>
<dbReference type="PROSITE" id="PS50943">
    <property type="entry name" value="HTH_CROC1"/>
    <property type="match status" value="1"/>
</dbReference>
<feature type="domain" description="HTH cro/C1-type" evidence="1">
    <location>
        <begin position="42"/>
        <end position="77"/>
    </location>
</feature>
<dbReference type="Proteomes" id="UP000253507">
    <property type="component" value="Unassembled WGS sequence"/>
</dbReference>
<dbReference type="Pfam" id="PF01381">
    <property type="entry name" value="HTH_3"/>
    <property type="match status" value="1"/>
</dbReference>
<evidence type="ECO:0000313" key="3">
    <source>
        <dbReference type="Proteomes" id="UP000253507"/>
    </source>
</evidence>
<organism evidence="2 3">
    <name type="scientific">Streptomyces reniochalinae</name>
    <dbReference type="NCBI Taxonomy" id="2250578"/>
    <lineage>
        <taxon>Bacteria</taxon>
        <taxon>Bacillati</taxon>
        <taxon>Actinomycetota</taxon>
        <taxon>Actinomycetes</taxon>
        <taxon>Kitasatosporales</taxon>
        <taxon>Streptomycetaceae</taxon>
        <taxon>Streptomyces</taxon>
    </lineage>
</organism>
<gene>
    <name evidence="2" type="ORF">DQ392_28010</name>
</gene>
<keyword evidence="3" id="KW-1185">Reference proteome</keyword>
<dbReference type="OrthoDB" id="2679623at2"/>
<dbReference type="Gene3D" id="1.10.260.40">
    <property type="entry name" value="lambda repressor-like DNA-binding domains"/>
    <property type="match status" value="1"/>
</dbReference>
<dbReference type="GO" id="GO:0003677">
    <property type="term" value="F:DNA binding"/>
    <property type="evidence" value="ECO:0007669"/>
    <property type="project" value="InterPro"/>
</dbReference>
<dbReference type="CDD" id="cd00093">
    <property type="entry name" value="HTH_XRE"/>
    <property type="match status" value="1"/>
</dbReference>
<evidence type="ECO:0000313" key="2">
    <source>
        <dbReference type="EMBL" id="RCG15140.1"/>
    </source>
</evidence>
<dbReference type="InterPro" id="IPR010982">
    <property type="entry name" value="Lambda_DNA-bd_dom_sf"/>
</dbReference>
<dbReference type="AlphaFoldDB" id="A0A367ED22"/>
<name>A0A367ED22_9ACTN</name>